<dbReference type="CDD" id="cd04666">
    <property type="entry name" value="NUDIX_DIPP2_like_Nudt4"/>
    <property type="match status" value="1"/>
</dbReference>
<evidence type="ECO:0000256" key="2">
    <source>
        <dbReference type="ARBA" id="ARBA00022723"/>
    </source>
</evidence>
<accession>A0ABT7JV98</accession>
<dbReference type="PANTHER" id="PTHR12629">
    <property type="entry name" value="DIPHOSPHOINOSITOL POLYPHOSPHATE PHOSPHOHYDROLASE"/>
    <property type="match status" value="1"/>
</dbReference>
<keyword evidence="4" id="KW-0460">Magnesium</keyword>
<name>A0ABT7JV98_9HYPH</name>
<dbReference type="GO" id="GO:0016787">
    <property type="term" value="F:hydrolase activity"/>
    <property type="evidence" value="ECO:0007669"/>
    <property type="project" value="UniProtKB-KW"/>
</dbReference>
<dbReference type="InterPro" id="IPR015797">
    <property type="entry name" value="NUDIX_hydrolase-like_dom_sf"/>
</dbReference>
<dbReference type="Pfam" id="PF00293">
    <property type="entry name" value="NUDIX"/>
    <property type="match status" value="1"/>
</dbReference>
<dbReference type="RefSeq" id="WP_285869350.1">
    <property type="nucleotide sequence ID" value="NZ_JARFYM010000010.1"/>
</dbReference>
<proteinExistence type="predicted"/>
<protein>
    <submittedName>
        <fullName evidence="6">NUDIX hydrolase</fullName>
    </submittedName>
</protein>
<dbReference type="EMBL" id="JARFYM010000010">
    <property type="protein sequence ID" value="MDL2400275.1"/>
    <property type="molecule type" value="Genomic_DNA"/>
</dbReference>
<keyword evidence="2" id="KW-0479">Metal-binding</keyword>
<sequence>MLLEHRQLEPEPDVERPIVAQAAAICLTASAPDAPHVVLVRSRRTGRWGLPKGGIEPGEVSSWAAQREAFEEAGVTGIVCSRPIGHFAYEKEGSCTRYEVAVHVLLNDLLANHYPEQQMRERGYFPLAEAIDLITHPQVRRILAMLMDEYRGR</sequence>
<evidence type="ECO:0000256" key="3">
    <source>
        <dbReference type="ARBA" id="ARBA00022801"/>
    </source>
</evidence>
<dbReference type="InterPro" id="IPR000086">
    <property type="entry name" value="NUDIX_hydrolase_dom"/>
</dbReference>
<feature type="domain" description="Nudix hydrolase" evidence="5">
    <location>
        <begin position="18"/>
        <end position="147"/>
    </location>
</feature>
<dbReference type="SUPFAM" id="SSF55811">
    <property type="entry name" value="Nudix"/>
    <property type="match status" value="1"/>
</dbReference>
<reference evidence="6" key="1">
    <citation type="submission" date="2023-06" db="EMBL/GenBank/DDBJ databases">
        <title>Phylogenetic Diversity of Rhizobium strains.</title>
        <authorList>
            <person name="Moura F.T."/>
            <person name="Helene L.C.F."/>
            <person name="Hungria M."/>
        </authorList>
    </citation>
    <scope>NUCLEOTIDE SEQUENCE</scope>
    <source>
        <strain evidence="6">CCGE526</strain>
    </source>
</reference>
<dbReference type="PANTHER" id="PTHR12629:SF0">
    <property type="entry name" value="DIPHOSPHOINOSITOL-POLYPHOSPHATE DIPHOSPHATASE"/>
    <property type="match status" value="1"/>
</dbReference>
<evidence type="ECO:0000313" key="7">
    <source>
        <dbReference type="Proteomes" id="UP001172645"/>
    </source>
</evidence>
<dbReference type="InterPro" id="IPR020084">
    <property type="entry name" value="NUDIX_hydrolase_CS"/>
</dbReference>
<dbReference type="InterPro" id="IPR047198">
    <property type="entry name" value="DDP-like_NUDIX"/>
</dbReference>
<dbReference type="PROSITE" id="PS00893">
    <property type="entry name" value="NUDIX_BOX"/>
    <property type="match status" value="1"/>
</dbReference>
<comment type="caution">
    <text evidence="6">The sequence shown here is derived from an EMBL/GenBank/DDBJ whole genome shotgun (WGS) entry which is preliminary data.</text>
</comment>
<comment type="cofactor">
    <cofactor evidence="1">
        <name>Mg(2+)</name>
        <dbReference type="ChEBI" id="CHEBI:18420"/>
    </cofactor>
</comment>
<keyword evidence="7" id="KW-1185">Reference proteome</keyword>
<dbReference type="Proteomes" id="UP001172645">
    <property type="component" value="Unassembled WGS sequence"/>
</dbReference>
<gene>
    <name evidence="6" type="ORF">PY649_15310</name>
</gene>
<keyword evidence="3 6" id="KW-0378">Hydrolase</keyword>
<evidence type="ECO:0000256" key="1">
    <source>
        <dbReference type="ARBA" id="ARBA00001946"/>
    </source>
</evidence>
<organism evidence="6 7">
    <name type="scientific">Rhizobium mayense</name>
    <dbReference type="NCBI Taxonomy" id="1312184"/>
    <lineage>
        <taxon>Bacteria</taxon>
        <taxon>Pseudomonadati</taxon>
        <taxon>Pseudomonadota</taxon>
        <taxon>Alphaproteobacteria</taxon>
        <taxon>Hyphomicrobiales</taxon>
        <taxon>Rhizobiaceae</taxon>
        <taxon>Rhizobium/Agrobacterium group</taxon>
        <taxon>Rhizobium</taxon>
    </lineage>
</organism>
<evidence type="ECO:0000259" key="5">
    <source>
        <dbReference type="PROSITE" id="PS51462"/>
    </source>
</evidence>
<dbReference type="Gene3D" id="3.90.79.10">
    <property type="entry name" value="Nucleoside Triphosphate Pyrophosphohydrolase"/>
    <property type="match status" value="1"/>
</dbReference>
<dbReference type="PROSITE" id="PS51462">
    <property type="entry name" value="NUDIX"/>
    <property type="match status" value="1"/>
</dbReference>
<evidence type="ECO:0000256" key="4">
    <source>
        <dbReference type="ARBA" id="ARBA00022842"/>
    </source>
</evidence>
<evidence type="ECO:0000313" key="6">
    <source>
        <dbReference type="EMBL" id="MDL2400275.1"/>
    </source>
</evidence>